<comment type="subunit">
    <text evidence="7">Heteromultimer composed of small subunits (RfcS) and large subunits (RfcL).</text>
</comment>
<evidence type="ECO:0000256" key="8">
    <source>
        <dbReference type="SAM" id="MobiDB-lite"/>
    </source>
</evidence>
<dbReference type="CDD" id="cd18140">
    <property type="entry name" value="HLD_clamp_RFC"/>
    <property type="match status" value="1"/>
</dbReference>
<dbReference type="OrthoDB" id="8658at2157"/>
<dbReference type="CDD" id="cd00009">
    <property type="entry name" value="AAA"/>
    <property type="match status" value="1"/>
</dbReference>
<feature type="domain" description="AAA+ ATPase" evidence="9">
    <location>
        <begin position="36"/>
        <end position="178"/>
    </location>
</feature>
<protein>
    <recommendedName>
        <fullName evidence="2 7">Replication factor C large subunit</fullName>
        <shortName evidence="7">RFC large subunit</shortName>
    </recommendedName>
    <alternativeName>
        <fullName evidence="6 7">Clamp loader large subunit</fullName>
    </alternativeName>
</protein>
<dbReference type="SUPFAM" id="SSF52540">
    <property type="entry name" value="P-loop containing nucleoside triphosphate hydrolases"/>
    <property type="match status" value="1"/>
</dbReference>
<dbReference type="InterPro" id="IPR027417">
    <property type="entry name" value="P-loop_NTPase"/>
</dbReference>
<feature type="binding site" evidence="7">
    <location>
        <begin position="44"/>
        <end position="51"/>
    </location>
    <ligand>
        <name>ATP</name>
        <dbReference type="ChEBI" id="CHEBI:30616"/>
    </ligand>
</feature>
<dbReference type="GO" id="GO:0006260">
    <property type="term" value="P:DNA replication"/>
    <property type="evidence" value="ECO:0007669"/>
    <property type="project" value="UniProtKB-UniRule"/>
</dbReference>
<dbReference type="AlphaFoldDB" id="A0A1I6I5L8"/>
<comment type="function">
    <text evidence="7">Part of the RFC clamp loader complex which loads the PCNA sliding clamp onto DNA.</text>
</comment>
<evidence type="ECO:0000256" key="7">
    <source>
        <dbReference type="HAMAP-Rule" id="MF_01508"/>
    </source>
</evidence>
<dbReference type="InterPro" id="IPR047854">
    <property type="entry name" value="RFC_lid"/>
</dbReference>
<comment type="similarity">
    <text evidence="1 7">Belongs to the activator 1 small subunits family. RfcL subfamily.</text>
</comment>
<dbReference type="RefSeq" id="WP_089882112.1">
    <property type="nucleotide sequence ID" value="NZ_FOYS01000004.1"/>
</dbReference>
<evidence type="ECO:0000313" key="10">
    <source>
        <dbReference type="EMBL" id="SFR61934.1"/>
    </source>
</evidence>
<dbReference type="NCBIfam" id="NF003229">
    <property type="entry name" value="PRK04195.1-5"/>
    <property type="match status" value="1"/>
</dbReference>
<dbReference type="Proteomes" id="UP000243250">
    <property type="component" value="Unassembled WGS sequence"/>
</dbReference>
<sequence>MSDWTEKYRPSTLSEVRGNNKARDAFAEWGKTWDQHREAVVLHGAPGVGKTSAAHALAADMGWETVELNASDQRTADVIERFAGRAAMNTTLAGASQGDASGTREGRQLVILDEADNIHGNYDRGGAGAITRLVKESNQPIVLIANEYYDMANGLRNATQEIEFRDVSARSIVPVLRDILRKEGIEFDDDALDRIAEVNSGDLRSAVNDLQAATEGSDHLTVEDVVTGSRDRGIGLFEYLDAVLKEDSARDALQASYSVDETPDNQVKWIEDKVGLVYDDDELARAYEFLANADVWLGRVMATQDYTYWRYAGDNVAAGVAAARDRTRGGWTRYGGAPYRSTRNKTRDDVVRKIAESGGFSMGTARRDVLPFLATITHHCKPRDVTVAMAAWYDFDESAVSFVTGSGETTNKVQSVVEDAREMREAEMEAHTGGAFAGSVPDDEGAATGDGGGATTDGTDANENDAGQNGADDVLDRDAAESPEDDTEEDDGQSGLDDFF</sequence>
<proteinExistence type="inferred from homology"/>
<feature type="compositionally biased region" description="Acidic residues" evidence="8">
    <location>
        <begin position="481"/>
        <end position="492"/>
    </location>
</feature>
<dbReference type="HAMAP" id="MF_01508">
    <property type="entry name" value="RfcL"/>
    <property type="match status" value="1"/>
</dbReference>
<dbReference type="Pfam" id="PF21960">
    <property type="entry name" value="RCF1-5-like_lid"/>
    <property type="match status" value="1"/>
</dbReference>
<dbReference type="InterPro" id="IPR023935">
    <property type="entry name" value="Rep_factor-C_lsu"/>
</dbReference>
<dbReference type="InterPro" id="IPR003593">
    <property type="entry name" value="AAA+_ATPase"/>
</dbReference>
<dbReference type="NCBIfam" id="NF003228">
    <property type="entry name" value="PRK04195.1-4"/>
    <property type="match status" value="1"/>
</dbReference>
<reference evidence="11" key="1">
    <citation type="submission" date="2016-10" db="EMBL/GenBank/DDBJ databases">
        <authorList>
            <person name="Varghese N."/>
            <person name="Submissions S."/>
        </authorList>
    </citation>
    <scope>NUCLEOTIDE SEQUENCE [LARGE SCALE GENOMIC DNA]</scope>
    <source>
        <strain evidence="11">CGMCC 1.8711</strain>
    </source>
</reference>
<evidence type="ECO:0000256" key="3">
    <source>
        <dbReference type="ARBA" id="ARBA00022705"/>
    </source>
</evidence>
<feature type="region of interest" description="Disordered" evidence="8">
    <location>
        <begin position="423"/>
        <end position="500"/>
    </location>
</feature>
<dbReference type="InterPro" id="IPR003959">
    <property type="entry name" value="ATPase_AAA_core"/>
</dbReference>
<dbReference type="PANTHER" id="PTHR23389:SF6">
    <property type="entry name" value="REPLICATION FACTOR C SUBUNIT 1"/>
    <property type="match status" value="1"/>
</dbReference>
<accession>A0A1I6I5L8</accession>
<dbReference type="STRING" id="555875.SAMN04488124_2853"/>
<dbReference type="Pfam" id="PF00004">
    <property type="entry name" value="AAA"/>
    <property type="match status" value="1"/>
</dbReference>
<dbReference type="GO" id="GO:0005524">
    <property type="term" value="F:ATP binding"/>
    <property type="evidence" value="ECO:0007669"/>
    <property type="project" value="UniProtKB-UniRule"/>
</dbReference>
<keyword evidence="5 7" id="KW-0067">ATP-binding</keyword>
<dbReference type="Gene3D" id="3.40.50.300">
    <property type="entry name" value="P-loop containing nucleotide triphosphate hydrolases"/>
    <property type="match status" value="1"/>
</dbReference>
<dbReference type="GO" id="GO:0003689">
    <property type="term" value="F:DNA clamp loader activity"/>
    <property type="evidence" value="ECO:0007669"/>
    <property type="project" value="UniProtKB-UniRule"/>
</dbReference>
<dbReference type="Gene3D" id="1.10.8.60">
    <property type="match status" value="1"/>
</dbReference>
<organism evidence="10 11">
    <name type="scientific">Halogeometricum limi</name>
    <dbReference type="NCBI Taxonomy" id="555875"/>
    <lineage>
        <taxon>Archaea</taxon>
        <taxon>Methanobacteriati</taxon>
        <taxon>Methanobacteriota</taxon>
        <taxon>Stenosarchaea group</taxon>
        <taxon>Halobacteria</taxon>
        <taxon>Halobacteriales</taxon>
        <taxon>Haloferacaceae</taxon>
        <taxon>Halogeometricum</taxon>
    </lineage>
</organism>
<evidence type="ECO:0000256" key="4">
    <source>
        <dbReference type="ARBA" id="ARBA00022741"/>
    </source>
</evidence>
<dbReference type="SMART" id="SM00382">
    <property type="entry name" value="AAA"/>
    <property type="match status" value="1"/>
</dbReference>
<dbReference type="GO" id="GO:0016887">
    <property type="term" value="F:ATP hydrolysis activity"/>
    <property type="evidence" value="ECO:0007669"/>
    <property type="project" value="InterPro"/>
</dbReference>
<name>A0A1I6I5L8_9EURY</name>
<evidence type="ECO:0000256" key="5">
    <source>
        <dbReference type="ARBA" id="ARBA00022840"/>
    </source>
</evidence>
<evidence type="ECO:0000256" key="1">
    <source>
        <dbReference type="ARBA" id="ARBA00006878"/>
    </source>
</evidence>
<dbReference type="PANTHER" id="PTHR23389">
    <property type="entry name" value="CHROMOSOME TRANSMISSION FIDELITY FACTOR 18"/>
    <property type="match status" value="1"/>
</dbReference>
<keyword evidence="3 7" id="KW-0235">DNA replication</keyword>
<dbReference type="EMBL" id="FOYS01000004">
    <property type="protein sequence ID" value="SFR61934.1"/>
    <property type="molecule type" value="Genomic_DNA"/>
</dbReference>
<evidence type="ECO:0000256" key="6">
    <source>
        <dbReference type="ARBA" id="ARBA00032141"/>
    </source>
</evidence>
<keyword evidence="11" id="KW-1185">Reference proteome</keyword>
<evidence type="ECO:0000256" key="2">
    <source>
        <dbReference type="ARBA" id="ARBA00014793"/>
    </source>
</evidence>
<evidence type="ECO:0000259" key="9">
    <source>
        <dbReference type="SMART" id="SM00382"/>
    </source>
</evidence>
<gene>
    <name evidence="7" type="primary">rfcL</name>
    <name evidence="10" type="ORF">SAMN04488124_2853</name>
</gene>
<keyword evidence="4 7" id="KW-0547">Nucleotide-binding</keyword>
<evidence type="ECO:0000313" key="11">
    <source>
        <dbReference type="Proteomes" id="UP000243250"/>
    </source>
</evidence>